<dbReference type="Proteomes" id="UP000184314">
    <property type="component" value="Unassembled WGS sequence"/>
</dbReference>
<evidence type="ECO:0000313" key="2">
    <source>
        <dbReference type="Proteomes" id="UP000184314"/>
    </source>
</evidence>
<name>A0A1M6VCP3_9FLAO</name>
<protein>
    <submittedName>
        <fullName evidence="1">Uncharacterized protein</fullName>
    </submittedName>
</protein>
<gene>
    <name evidence="1" type="ORF">SAMN04488007_3836</name>
</gene>
<dbReference type="OrthoDB" id="1448904at2"/>
<dbReference type="STRING" id="228958.SAMN04488007_3836"/>
<evidence type="ECO:0000313" key="1">
    <source>
        <dbReference type="EMBL" id="SHK79056.1"/>
    </source>
</evidence>
<accession>A0A1M6VCP3</accession>
<dbReference type="EMBL" id="FQZX01000005">
    <property type="protein sequence ID" value="SHK79056.1"/>
    <property type="molecule type" value="Genomic_DNA"/>
</dbReference>
<organism evidence="1 2">
    <name type="scientific">Maribacter aquivivus</name>
    <dbReference type="NCBI Taxonomy" id="228958"/>
    <lineage>
        <taxon>Bacteria</taxon>
        <taxon>Pseudomonadati</taxon>
        <taxon>Bacteroidota</taxon>
        <taxon>Flavobacteriia</taxon>
        <taxon>Flavobacteriales</taxon>
        <taxon>Flavobacteriaceae</taxon>
        <taxon>Maribacter</taxon>
    </lineage>
</organism>
<sequence length="63" mass="7126">MLEQNQNPFKNLDGDLKDVPPELRKKVMDDVATAKLIMELSDLFTGSFASIIEGMLQTKSKRE</sequence>
<proteinExistence type="predicted"/>
<dbReference type="AlphaFoldDB" id="A0A1M6VCP3"/>
<keyword evidence="2" id="KW-1185">Reference proteome</keyword>
<dbReference type="RefSeq" id="WP_073247214.1">
    <property type="nucleotide sequence ID" value="NZ_CANLFZ010000008.1"/>
</dbReference>
<reference evidence="2" key="1">
    <citation type="submission" date="2016-11" db="EMBL/GenBank/DDBJ databases">
        <authorList>
            <person name="Varghese N."/>
            <person name="Submissions S."/>
        </authorList>
    </citation>
    <scope>NUCLEOTIDE SEQUENCE [LARGE SCALE GENOMIC DNA]</scope>
    <source>
        <strain evidence="2">DSM 16478</strain>
    </source>
</reference>